<dbReference type="InterPro" id="IPR051487">
    <property type="entry name" value="Ser/Thr_Proteases_Immune/Dev"/>
</dbReference>
<dbReference type="PRINTS" id="PR00722">
    <property type="entry name" value="CHYMOTRYPSIN"/>
</dbReference>
<evidence type="ECO:0000256" key="3">
    <source>
        <dbReference type="ARBA" id="ARBA00023180"/>
    </source>
</evidence>
<dbReference type="AlphaFoldDB" id="A0A821RVL0"/>
<reference evidence="9" key="1">
    <citation type="submission" date="2021-02" db="EMBL/GenBank/DDBJ databases">
        <authorList>
            <person name="Steward A R."/>
        </authorList>
    </citation>
    <scope>NUCLEOTIDE SEQUENCE</scope>
</reference>
<feature type="region of interest" description="Disordered" evidence="6">
    <location>
        <begin position="95"/>
        <end position="177"/>
    </location>
</feature>
<feature type="region of interest" description="Disordered" evidence="6">
    <location>
        <begin position="468"/>
        <end position="508"/>
    </location>
</feature>
<dbReference type="CDD" id="cd00190">
    <property type="entry name" value="Tryp_SPc"/>
    <property type="match status" value="1"/>
</dbReference>
<evidence type="ECO:0000256" key="1">
    <source>
        <dbReference type="ARBA" id="ARBA00022729"/>
    </source>
</evidence>
<dbReference type="Pfam" id="PF00089">
    <property type="entry name" value="Trypsin"/>
    <property type="match status" value="1"/>
</dbReference>
<feature type="compositionally biased region" description="Polar residues" evidence="6">
    <location>
        <begin position="129"/>
        <end position="143"/>
    </location>
</feature>
<dbReference type="GO" id="GO:0004252">
    <property type="term" value="F:serine-type endopeptidase activity"/>
    <property type="evidence" value="ECO:0007669"/>
    <property type="project" value="InterPro"/>
</dbReference>
<keyword evidence="5" id="KW-0645">Protease</keyword>
<evidence type="ECO:0000256" key="4">
    <source>
        <dbReference type="ARBA" id="ARBA00024195"/>
    </source>
</evidence>
<gene>
    <name evidence="9" type="ORF">PMACD_LOCUS6544</name>
</gene>
<evidence type="ECO:0000313" key="10">
    <source>
        <dbReference type="Proteomes" id="UP000663880"/>
    </source>
</evidence>
<keyword evidence="2" id="KW-1015">Disulfide bond</keyword>
<sequence>MKSALFVILLKVILSASVRKEICEQCLAKEQCPSFTSMNRQEQITWNLKFPCDDQQDKKNNVFGFSHVAKGDLVCCQNSQVWGVNNLGSNTVSPAIDTDTKNNSSDPAIKPEYGNLYDQPNRRNPYLYGNQNDPNMYGNQQYPDNPYGGQQNYPNQNMYGNQNMPNNQNGYGQQPGYGNPGHFGNQGRFPGYLGNQFPDNQNTFGQPGGYDQNGGFTPSQNLFGGFQNRPSQALGGQFNRPTNQYPYGGQQNRPNPNLYTNPQYGNRPSYPGSSINGFPWGNQRNPGYQTYPHSHVQPGILNPGQNNITPGYHNNQPTNIPGQEQPGTFNPGLNIPGNENNFVPDYQNPQTNIINPGITNPGLPSEGIQNNIVPGYQIPQSNIPKQLQPGLNTELPSTINENPPYQSNPNENQNSYGNDHQDHNPNLEEQCNRMKTSYPPSPETGCCGRDMSDADKVTDLQSLLNMFAPPKQNSWNQPRNNQRHHNRPSTSWPTYQRRKRATQNDTDLSLDNRIAGGRETELDQFPWTVLMKTTFDYGTKISAFSCGGSLISRRYVLTAGHCVFEPKARISDVEVTLAEYDKRTFPIDCITVFGGGRECVKNVLMHAEDVIHHPEYDDDRLLNDIALVRLNAFAPYTRYIRPVCLPNINIDIPEFSNLPLAVAGWGRDHQYLTDVKQSTVVQLVPPDDCKKSYPHLSKKHLCAAGRTGQDTCKGDSGGPLMMLYKGSYYIIGIVSGKRADSPCGSKVPSLYTNVYQYISWIQNTIRE</sequence>
<dbReference type="PROSITE" id="PS00134">
    <property type="entry name" value="TRYPSIN_HIS"/>
    <property type="match status" value="1"/>
</dbReference>
<feature type="compositionally biased region" description="Polar residues" evidence="6">
    <location>
        <begin position="303"/>
        <end position="328"/>
    </location>
</feature>
<feature type="signal peptide" evidence="7">
    <location>
        <begin position="1"/>
        <end position="20"/>
    </location>
</feature>
<feature type="compositionally biased region" description="Polar residues" evidence="6">
    <location>
        <begin position="239"/>
        <end position="292"/>
    </location>
</feature>
<dbReference type="InterPro" id="IPR001314">
    <property type="entry name" value="Peptidase_S1A"/>
</dbReference>
<dbReference type="SMART" id="SM00020">
    <property type="entry name" value="Tryp_SPc"/>
    <property type="match status" value="1"/>
</dbReference>
<feature type="chain" id="PRO_5032508159" description="Peptidase S1 domain-containing protein" evidence="7">
    <location>
        <begin position="21"/>
        <end position="767"/>
    </location>
</feature>
<dbReference type="InterPro" id="IPR033116">
    <property type="entry name" value="TRYPSIN_SER"/>
</dbReference>
<dbReference type="OrthoDB" id="10061449at2759"/>
<accession>A0A821RVL0</accession>
<feature type="compositionally biased region" description="Polar residues" evidence="6">
    <location>
        <begin position="370"/>
        <end position="418"/>
    </location>
</feature>
<organism evidence="9 10">
    <name type="scientific">Pieris macdunnoughi</name>
    <dbReference type="NCBI Taxonomy" id="345717"/>
    <lineage>
        <taxon>Eukaryota</taxon>
        <taxon>Metazoa</taxon>
        <taxon>Ecdysozoa</taxon>
        <taxon>Arthropoda</taxon>
        <taxon>Hexapoda</taxon>
        <taxon>Insecta</taxon>
        <taxon>Pterygota</taxon>
        <taxon>Neoptera</taxon>
        <taxon>Endopterygota</taxon>
        <taxon>Lepidoptera</taxon>
        <taxon>Glossata</taxon>
        <taxon>Ditrysia</taxon>
        <taxon>Papilionoidea</taxon>
        <taxon>Pieridae</taxon>
        <taxon>Pierinae</taxon>
        <taxon>Pieris</taxon>
    </lineage>
</organism>
<comment type="caution">
    <text evidence="9">The sequence shown here is derived from an EMBL/GenBank/DDBJ whole genome shotgun (WGS) entry which is preliminary data.</text>
</comment>
<evidence type="ECO:0000256" key="2">
    <source>
        <dbReference type="ARBA" id="ARBA00023157"/>
    </source>
</evidence>
<dbReference type="FunFam" id="2.40.10.10:FF:000028">
    <property type="entry name" value="Serine protease easter"/>
    <property type="match status" value="1"/>
</dbReference>
<dbReference type="Gene3D" id="2.40.10.10">
    <property type="entry name" value="Trypsin-like serine proteases"/>
    <property type="match status" value="1"/>
</dbReference>
<evidence type="ECO:0000256" key="6">
    <source>
        <dbReference type="SAM" id="MobiDB-lite"/>
    </source>
</evidence>
<evidence type="ECO:0000259" key="8">
    <source>
        <dbReference type="PROSITE" id="PS50240"/>
    </source>
</evidence>
<protein>
    <recommendedName>
        <fullName evidence="8">Peptidase S1 domain-containing protein</fullName>
    </recommendedName>
</protein>
<dbReference type="EMBL" id="CAJOBZ010000014">
    <property type="protein sequence ID" value="CAF4845034.1"/>
    <property type="molecule type" value="Genomic_DNA"/>
</dbReference>
<dbReference type="Proteomes" id="UP000663880">
    <property type="component" value="Unassembled WGS sequence"/>
</dbReference>
<dbReference type="GO" id="GO:0006508">
    <property type="term" value="P:proteolysis"/>
    <property type="evidence" value="ECO:0007669"/>
    <property type="project" value="UniProtKB-KW"/>
</dbReference>
<evidence type="ECO:0000313" key="9">
    <source>
        <dbReference type="EMBL" id="CAF4845034.1"/>
    </source>
</evidence>
<feature type="region of interest" description="Disordered" evidence="6">
    <location>
        <begin position="229"/>
        <end position="334"/>
    </location>
</feature>
<dbReference type="PROSITE" id="PS00135">
    <property type="entry name" value="TRYPSIN_SER"/>
    <property type="match status" value="1"/>
</dbReference>
<feature type="compositionally biased region" description="Low complexity" evidence="6">
    <location>
        <begin position="145"/>
        <end position="172"/>
    </location>
</feature>
<keyword evidence="5" id="KW-0378">Hydrolase</keyword>
<evidence type="ECO:0000256" key="5">
    <source>
        <dbReference type="RuleBase" id="RU363034"/>
    </source>
</evidence>
<dbReference type="PANTHER" id="PTHR24256">
    <property type="entry name" value="TRYPTASE-RELATED"/>
    <property type="match status" value="1"/>
</dbReference>
<keyword evidence="10" id="KW-1185">Reference proteome</keyword>
<dbReference type="InterPro" id="IPR018114">
    <property type="entry name" value="TRYPSIN_HIS"/>
</dbReference>
<dbReference type="InterPro" id="IPR009003">
    <property type="entry name" value="Peptidase_S1_PA"/>
</dbReference>
<name>A0A821RVL0_9NEOP</name>
<feature type="compositionally biased region" description="Basic and acidic residues" evidence="6">
    <location>
        <begin position="419"/>
        <end position="432"/>
    </location>
</feature>
<proteinExistence type="inferred from homology"/>
<feature type="region of interest" description="Disordered" evidence="6">
    <location>
        <begin position="370"/>
        <end position="453"/>
    </location>
</feature>
<dbReference type="SUPFAM" id="SSF50494">
    <property type="entry name" value="Trypsin-like serine proteases"/>
    <property type="match status" value="1"/>
</dbReference>
<keyword evidence="1 7" id="KW-0732">Signal</keyword>
<dbReference type="InterPro" id="IPR043504">
    <property type="entry name" value="Peptidase_S1_PA_chymotrypsin"/>
</dbReference>
<dbReference type="InterPro" id="IPR001254">
    <property type="entry name" value="Trypsin_dom"/>
</dbReference>
<feature type="domain" description="Peptidase S1" evidence="8">
    <location>
        <begin position="514"/>
        <end position="766"/>
    </location>
</feature>
<keyword evidence="3" id="KW-0325">Glycoprotein</keyword>
<comment type="similarity">
    <text evidence="4">Belongs to the peptidase S1 family. CLIP subfamily.</text>
</comment>
<dbReference type="PROSITE" id="PS50240">
    <property type="entry name" value="TRYPSIN_DOM"/>
    <property type="match status" value="1"/>
</dbReference>
<keyword evidence="5" id="KW-0720">Serine protease</keyword>
<evidence type="ECO:0000256" key="7">
    <source>
        <dbReference type="SAM" id="SignalP"/>
    </source>
</evidence>